<dbReference type="EMBL" id="JAPDRP010000029">
    <property type="protein sequence ID" value="KAJ9634909.1"/>
    <property type="molecule type" value="Genomic_DNA"/>
</dbReference>
<proteinExistence type="predicted"/>
<name>A0ACC2YIF3_9PEZI</name>
<organism evidence="1 2">
    <name type="scientific">Coniosporium tulheliwenetii</name>
    <dbReference type="NCBI Taxonomy" id="3383036"/>
    <lineage>
        <taxon>Eukaryota</taxon>
        <taxon>Fungi</taxon>
        <taxon>Dikarya</taxon>
        <taxon>Ascomycota</taxon>
        <taxon>Pezizomycotina</taxon>
        <taxon>Dothideomycetes</taxon>
        <taxon>Dothideomycetes incertae sedis</taxon>
        <taxon>Coniosporium</taxon>
    </lineage>
</organism>
<dbReference type="Proteomes" id="UP001172680">
    <property type="component" value="Unassembled WGS sequence"/>
</dbReference>
<protein>
    <submittedName>
        <fullName evidence="1">Uncharacterized protein</fullName>
    </submittedName>
</protein>
<keyword evidence="2" id="KW-1185">Reference proteome</keyword>
<evidence type="ECO:0000313" key="1">
    <source>
        <dbReference type="EMBL" id="KAJ9634909.1"/>
    </source>
</evidence>
<evidence type="ECO:0000313" key="2">
    <source>
        <dbReference type="Proteomes" id="UP001172680"/>
    </source>
</evidence>
<reference evidence="1" key="1">
    <citation type="submission" date="2022-10" db="EMBL/GenBank/DDBJ databases">
        <title>Culturing micro-colonial fungi from biological soil crusts in the Mojave desert and describing Neophaeococcomyces mojavensis, and introducing the new genera and species Taxawa tesnikishii.</title>
        <authorList>
            <person name="Kurbessoian T."/>
            <person name="Stajich J.E."/>
        </authorList>
    </citation>
    <scope>NUCLEOTIDE SEQUENCE</scope>
    <source>
        <strain evidence="1">JES_115</strain>
    </source>
</reference>
<comment type="caution">
    <text evidence="1">The sequence shown here is derived from an EMBL/GenBank/DDBJ whole genome shotgun (WGS) entry which is preliminary data.</text>
</comment>
<accession>A0ACC2YIF3</accession>
<sequence>MRKSQPTTAPVPSSAPAPPAPVSIPPPASKNPAARRRVPTAAPRKVRRTQPPPTRARHIRRDPSNEAEAEAGPSAGSAAAPLVVDDAVISNTRQEEDKPFQFEATWRVMCGKEDLKADSAVYEVKPLLDEPSFFFADLVQFEQQAFNAIRPREFNRRRITAILSIEKMLAKDSLIKELANQDDIDSLDGLLTRWHKRHPQRDTRVIITILVEEILAEASEDPYSEAPQQSQGDPDEVVEQFIHWVKARRNWSKEPQQQFLSSLKDTLAEDAWDLNGLQRDITEERWERYSFPIGYLGRIRKEVSSFKKWQRATRSP</sequence>
<gene>
    <name evidence="1" type="ORF">H2199_008773</name>
</gene>